<evidence type="ECO:0000256" key="6">
    <source>
        <dbReference type="ARBA" id="ARBA00023136"/>
    </source>
</evidence>
<dbReference type="EMBL" id="GHBR01001346">
    <property type="protein sequence ID" value="NDJ96621.1"/>
    <property type="molecule type" value="Transcribed_RNA"/>
</dbReference>
<organism evidence="9">
    <name type="scientific">Myxobolus squamalis</name>
    <name type="common">Myxosporean</name>
    <dbReference type="NCBI Taxonomy" id="59785"/>
    <lineage>
        <taxon>Eukaryota</taxon>
        <taxon>Metazoa</taxon>
        <taxon>Cnidaria</taxon>
        <taxon>Myxozoa</taxon>
        <taxon>Myxosporea</taxon>
        <taxon>Bivalvulida</taxon>
        <taxon>Platysporina</taxon>
        <taxon>Myxobolidae</taxon>
        <taxon>Myxobolus</taxon>
    </lineage>
</organism>
<feature type="transmembrane region" description="Helical" evidence="8">
    <location>
        <begin position="87"/>
        <end position="107"/>
    </location>
</feature>
<dbReference type="GO" id="GO:0005789">
    <property type="term" value="C:endoplasmic reticulum membrane"/>
    <property type="evidence" value="ECO:0007669"/>
    <property type="project" value="TreeGrafter"/>
</dbReference>
<sequence length="116" mass="13708">MIILLSIFFSYLNVFFKSKDYIAIFFGVVINISVLASIYTCRVEKISQKYLILGSLSFLIGFICWNIDTHFCATLREYRKAFPSISFLFQGHMWWHVLTATGGYFLLKHRQLILWY</sequence>
<dbReference type="InterPro" id="IPR008901">
    <property type="entry name" value="ACER"/>
</dbReference>
<evidence type="ECO:0000256" key="8">
    <source>
        <dbReference type="RuleBase" id="RU364079"/>
    </source>
</evidence>
<comment type="cofactor">
    <cofactor evidence="7">
        <name>Zn(2+)</name>
        <dbReference type="ChEBI" id="CHEBI:29105"/>
    </cofactor>
</comment>
<dbReference type="PANTHER" id="PTHR46187:SF3">
    <property type="entry name" value="ALKALINE CERAMIDASE 3"/>
    <property type="match status" value="1"/>
</dbReference>
<comment type="similarity">
    <text evidence="2 8">Belongs to the alkaline ceramidase family.</text>
</comment>
<dbReference type="AlphaFoldDB" id="A0A6B2G5S0"/>
<evidence type="ECO:0000256" key="3">
    <source>
        <dbReference type="ARBA" id="ARBA00022692"/>
    </source>
</evidence>
<keyword evidence="7" id="KW-0479">Metal-binding</keyword>
<proteinExistence type="inferred from homology"/>
<evidence type="ECO:0000256" key="7">
    <source>
        <dbReference type="PIRSR" id="PIRSR608901-2"/>
    </source>
</evidence>
<feature type="transmembrane region" description="Helical" evidence="8">
    <location>
        <begin position="20"/>
        <end position="38"/>
    </location>
</feature>
<protein>
    <recommendedName>
        <fullName evidence="8">Alkaline ceramidase</fullName>
        <ecNumber evidence="8">3.5.1.-</ecNumber>
    </recommendedName>
</protein>
<evidence type="ECO:0000256" key="1">
    <source>
        <dbReference type="ARBA" id="ARBA00004141"/>
    </source>
</evidence>
<reference evidence="9" key="1">
    <citation type="submission" date="2018-11" db="EMBL/GenBank/DDBJ databases">
        <title>Myxobolus squamalis genome and transcriptome.</title>
        <authorList>
            <person name="Yahalomi D."/>
            <person name="Atkinson S.D."/>
            <person name="Neuhof M."/>
            <person name="Chang E.S."/>
            <person name="Philippe H."/>
            <person name="Cartwright P."/>
            <person name="Bartholomew J.L."/>
            <person name="Huchon D."/>
        </authorList>
    </citation>
    <scope>NUCLEOTIDE SEQUENCE</scope>
    <source>
        <strain evidence="9">71B08</strain>
        <tissue evidence="9">Whole</tissue>
    </source>
</reference>
<comment type="function">
    <text evidence="8">Hydrolyzes the sphingolipid ceramide into sphingosine and free fatty acid.</text>
</comment>
<feature type="binding site" evidence="7">
    <location>
        <position position="96"/>
    </location>
    <ligand>
        <name>Zn(2+)</name>
        <dbReference type="ChEBI" id="CHEBI:29105"/>
        <note>catalytic</note>
    </ligand>
</feature>
<name>A0A6B2G5S0_MYXSQ</name>
<dbReference type="PANTHER" id="PTHR46187">
    <property type="entry name" value="ALKALINE CERAMIDASE 3"/>
    <property type="match status" value="1"/>
</dbReference>
<feature type="binding site" evidence="7">
    <location>
        <position position="92"/>
    </location>
    <ligand>
        <name>Zn(2+)</name>
        <dbReference type="ChEBI" id="CHEBI:29105"/>
        <note>catalytic</note>
    </ligand>
</feature>
<keyword evidence="3 8" id="KW-0812">Transmembrane</keyword>
<comment type="subcellular location">
    <subcellularLocation>
        <location evidence="1">Membrane</location>
        <topology evidence="1">Multi-pass membrane protein</topology>
    </subcellularLocation>
</comment>
<evidence type="ECO:0000313" key="9">
    <source>
        <dbReference type="EMBL" id="NDJ96621.1"/>
    </source>
</evidence>
<accession>A0A6B2G5S0</accession>
<keyword evidence="8" id="KW-0443">Lipid metabolism</keyword>
<evidence type="ECO:0000256" key="2">
    <source>
        <dbReference type="ARBA" id="ARBA00009780"/>
    </source>
</evidence>
<dbReference type="Pfam" id="PF05875">
    <property type="entry name" value="Ceramidase"/>
    <property type="match status" value="1"/>
</dbReference>
<keyword evidence="4 8" id="KW-0378">Hydrolase</keyword>
<comment type="caution">
    <text evidence="8">Lacks conserved residue(s) required for the propagation of feature annotation.</text>
</comment>
<dbReference type="EC" id="3.5.1.-" evidence="8"/>
<keyword evidence="6 8" id="KW-0472">Membrane</keyword>
<dbReference type="GO" id="GO:0016811">
    <property type="term" value="F:hydrolase activity, acting on carbon-nitrogen (but not peptide) bonds, in linear amides"/>
    <property type="evidence" value="ECO:0007669"/>
    <property type="project" value="InterPro"/>
</dbReference>
<evidence type="ECO:0000256" key="4">
    <source>
        <dbReference type="ARBA" id="ARBA00022801"/>
    </source>
</evidence>
<keyword evidence="5 8" id="KW-1133">Transmembrane helix</keyword>
<dbReference type="GO" id="GO:0046872">
    <property type="term" value="F:metal ion binding"/>
    <property type="evidence" value="ECO:0007669"/>
    <property type="project" value="UniProtKB-KW"/>
</dbReference>
<keyword evidence="7" id="KW-0862">Zinc</keyword>
<dbReference type="GO" id="GO:0006672">
    <property type="term" value="P:ceramide metabolic process"/>
    <property type="evidence" value="ECO:0007669"/>
    <property type="project" value="InterPro"/>
</dbReference>
<evidence type="ECO:0000256" key="5">
    <source>
        <dbReference type="ARBA" id="ARBA00022989"/>
    </source>
</evidence>
<feature type="transmembrane region" description="Helical" evidence="8">
    <location>
        <begin position="50"/>
        <end position="67"/>
    </location>
</feature>